<dbReference type="RefSeq" id="WP_123643529.1">
    <property type="nucleotide sequence ID" value="NZ_ML119090.1"/>
</dbReference>
<proteinExistence type="predicted"/>
<dbReference type="OrthoDB" id="6812310at2"/>
<evidence type="ECO:0000313" key="2">
    <source>
        <dbReference type="Proteomes" id="UP000268016"/>
    </source>
</evidence>
<dbReference type="Proteomes" id="UP000268016">
    <property type="component" value="Unassembled WGS sequence"/>
</dbReference>
<gene>
    <name evidence="1" type="ORF">EAT49_17095</name>
</gene>
<accession>A0A3N2QS08</accession>
<evidence type="ECO:0000313" key="1">
    <source>
        <dbReference type="EMBL" id="ROT97991.1"/>
    </source>
</evidence>
<sequence>MGPLLNRRRKQALRLVLEPVLPLLGPSGRRRAEAQVNPRGNRYIPPALGVRGFFEALKDAGTPHVVLRWFEDLPRVGRGHDVDILVSDEGMATIEALLSTWPRGQKIDVFSVTGANGGGFRPDLLSGGVPGFPPSRAAEILATRIRDPGPWSVPAPRQHLLGLAYHAVYLKGYQSGLAPDGGTPPRQEGSRDYAAVLRGLAPGAGVALPGEISLDSLDRWLGDHGWRPDPAHLEALKPFNRWLAEHR</sequence>
<dbReference type="AlphaFoldDB" id="A0A3N2QS08"/>
<name>A0A3N2QS08_9RHOB</name>
<reference evidence="1 2" key="1">
    <citation type="submission" date="2018-10" db="EMBL/GenBank/DDBJ databases">
        <title>Histidinibacterium lentulum gen. nov., sp. nov., a marine bacterium from the culture broth of Picochlorum sp. 122.</title>
        <authorList>
            <person name="Wang G."/>
        </authorList>
    </citation>
    <scope>NUCLEOTIDE SEQUENCE [LARGE SCALE GENOMIC DNA]</scope>
    <source>
        <strain evidence="1 2">B17</strain>
    </source>
</reference>
<keyword evidence="2" id="KW-1185">Reference proteome</keyword>
<organism evidence="1 2">
    <name type="scientific">Histidinibacterium lentulum</name>
    <dbReference type="NCBI Taxonomy" id="2480588"/>
    <lineage>
        <taxon>Bacteria</taxon>
        <taxon>Pseudomonadati</taxon>
        <taxon>Pseudomonadota</taxon>
        <taxon>Alphaproteobacteria</taxon>
        <taxon>Rhodobacterales</taxon>
        <taxon>Paracoccaceae</taxon>
        <taxon>Histidinibacterium</taxon>
    </lineage>
</organism>
<dbReference type="EMBL" id="RDRB01000010">
    <property type="protein sequence ID" value="ROT97991.1"/>
    <property type="molecule type" value="Genomic_DNA"/>
</dbReference>
<protein>
    <submittedName>
        <fullName evidence="1">Uncharacterized protein</fullName>
    </submittedName>
</protein>
<comment type="caution">
    <text evidence="1">The sequence shown here is derived from an EMBL/GenBank/DDBJ whole genome shotgun (WGS) entry which is preliminary data.</text>
</comment>